<dbReference type="EMBL" id="FR799576">
    <property type="protein sequence ID" value="CBZ27256.1"/>
    <property type="molecule type" value="Genomic_DNA"/>
</dbReference>
<proteinExistence type="predicted"/>
<feature type="compositionally biased region" description="Polar residues" evidence="1">
    <location>
        <begin position="38"/>
        <end position="57"/>
    </location>
</feature>
<sequence length="696" mass="73397">MNVDAHHAVRRLYVQLLHAQHGAHGVMEEEEPGPLPPSSTKVPANRNPLSTTTSLKRSSAPEKTAPPPSPSSPAAVTVTSYAPPAPSRHQPGPAASPAATACFASRVASGFTDARSSRSGGLKGWWRRRCHRYSRSPSTAVSSVASGDEEVTPTAEVRQWKVRLARTLRQRSFQVEEQLREMLREHLRQCLKADVVSGLTAPSEHGTPARLSAPSVPSFLRVLSTGYTVTISVQNASGAEAGVRGQEAHDAGQGLFFSGLGKEAPGEDGTTRDADNPPQREGAHEKSAREAGLKSPDIQAEPLRPPGSKLVAATASAAATSAPKAAPSKTPSLQAQLKACQADLSQGWQSAGMPSNPLVLVRTAALCSRLNAYQTDAAGAMTNTDTLANASSAKYLTQEQENNDTLAAARPPACTLWEYLPISSSLHINMSPAIEKDGKAVTAPGASQSTTSQSPMDKLKAAWCRRVGKPTRGIPQARSDGAEADERAALPRTAAHDPIALTTDGHWHRLQEQVRAAQDVFRVLLEDAASYSQDSRQKNGGTTTHAAAVSPSMEPPPLSAYAPFSHSLLPGCSEAEDSATAVVMVCYTAAPHNLDAVSWSAGACTGSTPAETLPSVSLQPTWVLRFEVDALHEGWLRRTLLEVASRETTSSPESVVAASTSPLPTPTNDRLDTTVTGLTALRANVLASLQSMCACN</sequence>
<keyword evidence="3" id="KW-1185">Reference proteome</keyword>
<dbReference type="Proteomes" id="UP000007259">
    <property type="component" value="Chromosome 23"/>
</dbReference>
<dbReference type="OrthoDB" id="264849at2759"/>
<accession>E9AWC1</accession>
<organism evidence="2 3">
    <name type="scientific">Leishmania mexicana (strain MHOM/GT/2001/U1103)</name>
    <dbReference type="NCBI Taxonomy" id="929439"/>
    <lineage>
        <taxon>Eukaryota</taxon>
        <taxon>Discoba</taxon>
        <taxon>Euglenozoa</taxon>
        <taxon>Kinetoplastea</taxon>
        <taxon>Metakinetoplastina</taxon>
        <taxon>Trypanosomatida</taxon>
        <taxon>Trypanosomatidae</taxon>
        <taxon>Leishmaniinae</taxon>
        <taxon>Leishmania</taxon>
    </lineage>
</organism>
<protein>
    <submittedName>
        <fullName evidence="2">Uncharacterized protein</fullName>
    </submittedName>
</protein>
<feature type="compositionally biased region" description="Basic and acidic residues" evidence="1">
    <location>
        <begin position="281"/>
        <end position="292"/>
    </location>
</feature>
<dbReference type="OMA" id="WEYLPIS"/>
<dbReference type="PhylomeDB" id="E9AWC1"/>
<evidence type="ECO:0000256" key="1">
    <source>
        <dbReference type="SAM" id="MobiDB-lite"/>
    </source>
</evidence>
<feature type="region of interest" description="Disordered" evidence="1">
    <location>
        <begin position="23"/>
        <end position="97"/>
    </location>
</feature>
<name>E9AWC1_LEIMU</name>
<dbReference type="AlphaFoldDB" id="E9AWC1"/>
<gene>
    <name evidence="2" type="ORF">LMXM_23_1035</name>
</gene>
<reference evidence="2 3" key="1">
    <citation type="journal article" date="2011" name="Genome Res.">
        <title>Chromosome and gene copy number variation allow major structural change between species and strains of Leishmania.</title>
        <authorList>
            <person name="Rogers M.B."/>
            <person name="Hilley J.D."/>
            <person name="Dickens N.J."/>
            <person name="Wilkes J."/>
            <person name="Bates P.A."/>
            <person name="Depledge D.P."/>
            <person name="Harris D."/>
            <person name="Her Y."/>
            <person name="Herzyk P."/>
            <person name="Imamura H."/>
            <person name="Otto T.D."/>
            <person name="Sanders M."/>
            <person name="Seeger K."/>
            <person name="Dujardin J.C."/>
            <person name="Berriman M."/>
            <person name="Smith D.F."/>
            <person name="Hertz-Fowler C."/>
            <person name="Mottram J.C."/>
        </authorList>
    </citation>
    <scope>NUCLEOTIDE SEQUENCE [LARGE SCALE GENOMIC DNA]</scope>
    <source>
        <strain evidence="2 3">MHOM/GT/2001/U1103</strain>
    </source>
</reference>
<dbReference type="RefSeq" id="XP_003875743.1">
    <property type="nucleotide sequence ID" value="XM_003875694.1"/>
</dbReference>
<feature type="region of interest" description="Disordered" evidence="1">
    <location>
        <begin position="647"/>
        <end position="669"/>
    </location>
</feature>
<evidence type="ECO:0000313" key="3">
    <source>
        <dbReference type="Proteomes" id="UP000007259"/>
    </source>
</evidence>
<feature type="region of interest" description="Disordered" evidence="1">
    <location>
        <begin position="531"/>
        <end position="554"/>
    </location>
</feature>
<feature type="region of interest" description="Disordered" evidence="1">
    <location>
        <begin position="256"/>
        <end position="306"/>
    </location>
</feature>
<feature type="compositionally biased region" description="Polar residues" evidence="1">
    <location>
        <begin position="531"/>
        <end position="545"/>
    </location>
</feature>
<dbReference type="GeneID" id="13454329"/>
<feature type="region of interest" description="Disordered" evidence="1">
    <location>
        <begin position="439"/>
        <end position="458"/>
    </location>
</feature>
<evidence type="ECO:0000313" key="2">
    <source>
        <dbReference type="EMBL" id="CBZ27256.1"/>
    </source>
</evidence>
<dbReference type="VEuPathDB" id="TriTrypDB:LmxM.23.1035"/>
<feature type="compositionally biased region" description="Polar residues" evidence="1">
    <location>
        <begin position="445"/>
        <end position="455"/>
    </location>
</feature>
<dbReference type="KEGG" id="lmi:LMXM_23_1035"/>